<dbReference type="SUPFAM" id="SSF51419">
    <property type="entry name" value="PLP-binding barrel"/>
    <property type="match status" value="1"/>
</dbReference>
<accession>X1BQN8</accession>
<dbReference type="InterPro" id="IPR029066">
    <property type="entry name" value="PLP-binding_barrel"/>
</dbReference>
<evidence type="ECO:0000259" key="1">
    <source>
        <dbReference type="Pfam" id="PF01168"/>
    </source>
</evidence>
<gene>
    <name evidence="2" type="ORF">S01H4_06517</name>
</gene>
<name>X1BQN8_9ZZZZ</name>
<dbReference type="EMBL" id="BART01002021">
    <property type="protein sequence ID" value="GAG74456.1"/>
    <property type="molecule type" value="Genomic_DNA"/>
</dbReference>
<sequence>MEMEILVEIEVGVKRCGVLPSDTVNFVKRLVKLPGIKLAGILTYGGRGRDAEKLRGFNLI</sequence>
<dbReference type="InterPro" id="IPR001608">
    <property type="entry name" value="Ala_racemase_N"/>
</dbReference>
<dbReference type="Pfam" id="PF01168">
    <property type="entry name" value="Ala_racemase_N"/>
    <property type="match status" value="1"/>
</dbReference>
<protein>
    <recommendedName>
        <fullName evidence="1">Alanine racemase N-terminal domain-containing protein</fullName>
    </recommendedName>
</protein>
<comment type="caution">
    <text evidence="2">The sequence shown here is derived from an EMBL/GenBank/DDBJ whole genome shotgun (WGS) entry which is preliminary data.</text>
</comment>
<dbReference type="Gene3D" id="3.20.20.10">
    <property type="entry name" value="Alanine racemase"/>
    <property type="match status" value="1"/>
</dbReference>
<dbReference type="AlphaFoldDB" id="X1BQN8"/>
<reference evidence="2" key="1">
    <citation type="journal article" date="2014" name="Front. Microbiol.">
        <title>High frequency of phylogenetically diverse reductive dehalogenase-homologous genes in deep subseafloor sedimentary metagenomes.</title>
        <authorList>
            <person name="Kawai M."/>
            <person name="Futagami T."/>
            <person name="Toyoda A."/>
            <person name="Takaki Y."/>
            <person name="Nishi S."/>
            <person name="Hori S."/>
            <person name="Arai W."/>
            <person name="Tsubouchi T."/>
            <person name="Morono Y."/>
            <person name="Uchiyama I."/>
            <person name="Ito T."/>
            <person name="Fujiyama A."/>
            <person name="Inagaki F."/>
            <person name="Takami H."/>
        </authorList>
    </citation>
    <scope>NUCLEOTIDE SEQUENCE</scope>
    <source>
        <strain evidence="2">Expedition CK06-06</strain>
    </source>
</reference>
<organism evidence="2">
    <name type="scientific">marine sediment metagenome</name>
    <dbReference type="NCBI Taxonomy" id="412755"/>
    <lineage>
        <taxon>unclassified sequences</taxon>
        <taxon>metagenomes</taxon>
        <taxon>ecological metagenomes</taxon>
    </lineage>
</organism>
<proteinExistence type="predicted"/>
<evidence type="ECO:0000313" key="2">
    <source>
        <dbReference type="EMBL" id="GAG74456.1"/>
    </source>
</evidence>
<feature type="domain" description="Alanine racemase N-terminal" evidence="1">
    <location>
        <begin position="3"/>
        <end position="50"/>
    </location>
</feature>